<reference evidence="1" key="2">
    <citation type="submission" date="2018-03" db="EMBL/GenBank/DDBJ databases">
        <title>The Triticum urartu genome reveals the dynamic nature of wheat genome evolution.</title>
        <authorList>
            <person name="Ling H."/>
            <person name="Ma B."/>
            <person name="Shi X."/>
            <person name="Liu H."/>
            <person name="Dong L."/>
            <person name="Sun H."/>
            <person name="Cao Y."/>
            <person name="Gao Q."/>
            <person name="Zheng S."/>
            <person name="Li Y."/>
            <person name="Yu Y."/>
            <person name="Du H."/>
            <person name="Qi M."/>
            <person name="Li Y."/>
            <person name="Yu H."/>
            <person name="Cui Y."/>
            <person name="Wang N."/>
            <person name="Chen C."/>
            <person name="Wu H."/>
            <person name="Zhao Y."/>
            <person name="Zhang J."/>
            <person name="Li Y."/>
            <person name="Zhou W."/>
            <person name="Zhang B."/>
            <person name="Hu W."/>
            <person name="Eijk M."/>
            <person name="Tang J."/>
            <person name="Witsenboer H."/>
            <person name="Zhao S."/>
            <person name="Li Z."/>
            <person name="Zhang A."/>
            <person name="Wang D."/>
            <person name="Liang C."/>
        </authorList>
    </citation>
    <scope>NUCLEOTIDE SEQUENCE [LARGE SCALE GENOMIC DNA]</scope>
    <source>
        <strain evidence="1">cv. G1812</strain>
    </source>
</reference>
<sequence length="94" mass="10567">MKAEHQVYSRLLLNVVIRKSATILELLASKDQALLVRGDALFVLDLRLHIVNGVRRFHLQDDGLASKGLDEDLHATTEAEHQMEGRLLLDVIIS</sequence>
<evidence type="ECO:0000313" key="2">
    <source>
        <dbReference type="Proteomes" id="UP000015106"/>
    </source>
</evidence>
<organism evidence="1 2">
    <name type="scientific">Triticum urartu</name>
    <name type="common">Red wild einkorn</name>
    <name type="synonym">Crithodium urartu</name>
    <dbReference type="NCBI Taxonomy" id="4572"/>
    <lineage>
        <taxon>Eukaryota</taxon>
        <taxon>Viridiplantae</taxon>
        <taxon>Streptophyta</taxon>
        <taxon>Embryophyta</taxon>
        <taxon>Tracheophyta</taxon>
        <taxon>Spermatophyta</taxon>
        <taxon>Magnoliopsida</taxon>
        <taxon>Liliopsida</taxon>
        <taxon>Poales</taxon>
        <taxon>Poaceae</taxon>
        <taxon>BOP clade</taxon>
        <taxon>Pooideae</taxon>
        <taxon>Triticodae</taxon>
        <taxon>Triticeae</taxon>
        <taxon>Triticinae</taxon>
        <taxon>Triticum</taxon>
    </lineage>
</organism>
<name>A0A8R7VB14_TRIUA</name>
<reference evidence="2" key="1">
    <citation type="journal article" date="2013" name="Nature">
        <title>Draft genome of the wheat A-genome progenitor Triticum urartu.</title>
        <authorList>
            <person name="Ling H.Q."/>
            <person name="Zhao S."/>
            <person name="Liu D."/>
            <person name="Wang J."/>
            <person name="Sun H."/>
            <person name="Zhang C."/>
            <person name="Fan H."/>
            <person name="Li D."/>
            <person name="Dong L."/>
            <person name="Tao Y."/>
            <person name="Gao C."/>
            <person name="Wu H."/>
            <person name="Li Y."/>
            <person name="Cui Y."/>
            <person name="Guo X."/>
            <person name="Zheng S."/>
            <person name="Wang B."/>
            <person name="Yu K."/>
            <person name="Liang Q."/>
            <person name="Yang W."/>
            <person name="Lou X."/>
            <person name="Chen J."/>
            <person name="Feng M."/>
            <person name="Jian J."/>
            <person name="Zhang X."/>
            <person name="Luo G."/>
            <person name="Jiang Y."/>
            <person name="Liu J."/>
            <person name="Wang Z."/>
            <person name="Sha Y."/>
            <person name="Zhang B."/>
            <person name="Wu H."/>
            <person name="Tang D."/>
            <person name="Shen Q."/>
            <person name="Xue P."/>
            <person name="Zou S."/>
            <person name="Wang X."/>
            <person name="Liu X."/>
            <person name="Wang F."/>
            <person name="Yang Y."/>
            <person name="An X."/>
            <person name="Dong Z."/>
            <person name="Zhang K."/>
            <person name="Zhang X."/>
            <person name="Luo M.C."/>
            <person name="Dvorak J."/>
            <person name="Tong Y."/>
            <person name="Wang J."/>
            <person name="Yang H."/>
            <person name="Li Z."/>
            <person name="Wang D."/>
            <person name="Zhang A."/>
            <person name="Wang J."/>
        </authorList>
    </citation>
    <scope>NUCLEOTIDE SEQUENCE</scope>
    <source>
        <strain evidence="2">cv. G1812</strain>
    </source>
</reference>
<protein>
    <submittedName>
        <fullName evidence="1">Uncharacterized protein</fullName>
    </submittedName>
</protein>
<evidence type="ECO:0000313" key="1">
    <source>
        <dbReference type="EnsemblPlants" id="TuG1812G0700005016.01.T01.cds347283"/>
    </source>
</evidence>
<dbReference type="EnsemblPlants" id="TuG1812G0700005016.01.T01">
    <property type="protein sequence ID" value="TuG1812G0700005016.01.T01.cds347283"/>
    <property type="gene ID" value="TuG1812G0700005016.01"/>
</dbReference>
<proteinExistence type="predicted"/>
<reference evidence="1" key="3">
    <citation type="submission" date="2022-06" db="UniProtKB">
        <authorList>
            <consortium name="EnsemblPlants"/>
        </authorList>
    </citation>
    <scope>IDENTIFICATION</scope>
</reference>
<keyword evidence="2" id="KW-1185">Reference proteome</keyword>
<dbReference type="AlphaFoldDB" id="A0A8R7VB14"/>
<dbReference type="Gramene" id="TuG1812G0700005016.01.T01">
    <property type="protein sequence ID" value="TuG1812G0700005016.01.T01.cds347283"/>
    <property type="gene ID" value="TuG1812G0700005016.01"/>
</dbReference>
<dbReference type="Proteomes" id="UP000015106">
    <property type="component" value="Chromosome 7"/>
</dbReference>
<accession>A0A8R7VB14</accession>